<dbReference type="EMBL" id="JAXAVW010000007">
    <property type="protein sequence ID" value="MDX8030656.1"/>
    <property type="molecule type" value="Genomic_DNA"/>
</dbReference>
<dbReference type="InterPro" id="IPR011990">
    <property type="entry name" value="TPR-like_helical_dom_sf"/>
</dbReference>
<dbReference type="SUPFAM" id="SSF46894">
    <property type="entry name" value="C-terminal effector domain of the bipartite response regulators"/>
    <property type="match status" value="1"/>
</dbReference>
<dbReference type="Gene3D" id="3.40.50.300">
    <property type="entry name" value="P-loop containing nucleotide triphosphate hydrolases"/>
    <property type="match status" value="1"/>
</dbReference>
<dbReference type="InterPro" id="IPR016032">
    <property type="entry name" value="Sig_transdc_resp-reg_C-effctor"/>
</dbReference>
<feature type="domain" description="HTH luxR-type" evidence="4">
    <location>
        <begin position="806"/>
        <end position="869"/>
    </location>
</feature>
<dbReference type="PANTHER" id="PTHR44688">
    <property type="entry name" value="DNA-BINDING TRANSCRIPTIONAL ACTIVATOR DEVR_DOSR"/>
    <property type="match status" value="1"/>
</dbReference>
<evidence type="ECO:0000313" key="5">
    <source>
        <dbReference type="EMBL" id="MDX8030656.1"/>
    </source>
</evidence>
<dbReference type="SUPFAM" id="SSF48452">
    <property type="entry name" value="TPR-like"/>
    <property type="match status" value="1"/>
</dbReference>
<keyword evidence="2" id="KW-0238">DNA-binding</keyword>
<dbReference type="Proteomes" id="UP001285521">
    <property type="component" value="Unassembled WGS sequence"/>
</dbReference>
<dbReference type="CDD" id="cd06170">
    <property type="entry name" value="LuxR_C_like"/>
    <property type="match status" value="1"/>
</dbReference>
<dbReference type="PROSITE" id="PS50043">
    <property type="entry name" value="HTH_LUXR_2"/>
    <property type="match status" value="1"/>
</dbReference>
<keyword evidence="3" id="KW-0804">Transcription</keyword>
<dbReference type="SMART" id="SM00421">
    <property type="entry name" value="HTH_LUXR"/>
    <property type="match status" value="1"/>
</dbReference>
<evidence type="ECO:0000259" key="4">
    <source>
        <dbReference type="PROSITE" id="PS50043"/>
    </source>
</evidence>
<proteinExistence type="predicted"/>
<dbReference type="Pfam" id="PF13191">
    <property type="entry name" value="AAA_16"/>
    <property type="match status" value="1"/>
</dbReference>
<dbReference type="InterPro" id="IPR041664">
    <property type="entry name" value="AAA_16"/>
</dbReference>
<keyword evidence="6" id="KW-1185">Reference proteome</keyword>
<dbReference type="InterPro" id="IPR036388">
    <property type="entry name" value="WH-like_DNA-bd_sf"/>
</dbReference>
<dbReference type="PRINTS" id="PR00038">
    <property type="entry name" value="HTHLUXR"/>
</dbReference>
<comment type="caution">
    <text evidence="5">The sequence shown here is derived from an EMBL/GenBank/DDBJ whole genome shotgun (WGS) entry which is preliminary data.</text>
</comment>
<organism evidence="5 6">
    <name type="scientific">Lentzea miocenica</name>
    <dbReference type="NCBI Taxonomy" id="3095431"/>
    <lineage>
        <taxon>Bacteria</taxon>
        <taxon>Bacillati</taxon>
        <taxon>Actinomycetota</taxon>
        <taxon>Actinomycetes</taxon>
        <taxon>Pseudonocardiales</taxon>
        <taxon>Pseudonocardiaceae</taxon>
        <taxon>Lentzea</taxon>
    </lineage>
</organism>
<evidence type="ECO:0000256" key="2">
    <source>
        <dbReference type="ARBA" id="ARBA00023125"/>
    </source>
</evidence>
<dbReference type="PANTHER" id="PTHR44688:SF16">
    <property type="entry name" value="DNA-BINDING TRANSCRIPTIONAL ACTIVATOR DEVR_DOSR"/>
    <property type="match status" value="1"/>
</dbReference>
<dbReference type="InterPro" id="IPR000792">
    <property type="entry name" value="Tscrpt_reg_LuxR_C"/>
</dbReference>
<protein>
    <submittedName>
        <fullName evidence="5">Helix-turn-helix transcriptional regulator</fullName>
    </submittedName>
</protein>
<accession>A0ABU4SXM6</accession>
<name>A0ABU4SXM6_9PSEU</name>
<dbReference type="SUPFAM" id="SSF52540">
    <property type="entry name" value="P-loop containing nucleoside triphosphate hydrolases"/>
    <property type="match status" value="1"/>
</dbReference>
<dbReference type="Pfam" id="PF00196">
    <property type="entry name" value="GerE"/>
    <property type="match status" value="1"/>
</dbReference>
<evidence type="ECO:0000256" key="3">
    <source>
        <dbReference type="ARBA" id="ARBA00023163"/>
    </source>
</evidence>
<gene>
    <name evidence="5" type="ORF">SK803_10570</name>
</gene>
<dbReference type="InterPro" id="IPR027417">
    <property type="entry name" value="P-loop_NTPase"/>
</dbReference>
<dbReference type="Gene3D" id="1.10.10.10">
    <property type="entry name" value="Winged helix-like DNA-binding domain superfamily/Winged helix DNA-binding domain"/>
    <property type="match status" value="1"/>
</dbReference>
<keyword evidence="1" id="KW-0805">Transcription regulation</keyword>
<reference evidence="5 6" key="1">
    <citation type="submission" date="2023-11" db="EMBL/GenBank/DDBJ databases">
        <title>Lentzea sokolovensis, sp. nov., Lentzea kristufkii, sp. nov., and Lentzea miocenensis, sp. nov., rare actinobacteria from Sokolov Coal Basin, Miocene lacustrine sediment, Czech Republic.</title>
        <authorList>
            <person name="Lara A."/>
            <person name="Kotroba L."/>
            <person name="Nouioui I."/>
            <person name="Neumann-Schaal M."/>
            <person name="Mast Y."/>
            <person name="Chronakova A."/>
        </authorList>
    </citation>
    <scope>NUCLEOTIDE SEQUENCE [LARGE SCALE GENOMIC DNA]</scope>
    <source>
        <strain evidence="5 6">BCCO 10_0856</strain>
    </source>
</reference>
<sequence length="869" mass="92509">MDDDTGPVTELFGRESALTTVAHHTTAARRGAGARAVLVRGARGSGKSAVLRLAARTETRAGTTVLSAAGRGERRPLAVARRLLVQAGVIVPELADPSSADLYRVYRGMWRDVVTAAERSPVCLVLDDLDLCDDATVRWVDFVLRRLGDEPVSLVLSQHAPLDAELARAHVVDLQPLTTPQVADMISTTLHFPPDAVFTSLCLKLSGGIPRHLTTVLADIQAAQALRQESVELVAARRLRDQPEHLRAIATALVVVQQEELVGPLAGVSARIAENGISVLREEHLLGDGLPDHVREWYRAGVLDVLDPAEVADLRHRAAVVLDEFGHDARAVAEQLVHLPAVDTPWMSQVLHEAAAGGRPQDAARYLRRLVELHPDDIELRVNLATGLSRHDPGGACEHLAAAFHRTTDPDLRAALAVKHALTGRTRTFLRLARDPALSEDLTTLLDAVQLSIDLDDAHLVSAAVAKAVPPKAGDTTAQRCLLGVVAEATMRGGGSIDVAVGQARAALADSEALTDWSMLSAASVLRVAGHTAEALAVLDRAVNAFSGNGDSLAHCRSLLQRSLVHMSLGDLPRATQDASTAVQAVRAGGWDLPRAIILLAWLSLQTGNIPFAAQLLDEVNEDDIRHLTPAHREYLRTSGWLAFLRDEVAVAADRMTACASVLKAVGLSDPSTLPSWTDVVQILTLAGRDASAAVREVDRLAQAWPSRESAAFSLLARAYTTSGPAALDMAKAASAGFAAVPSLIQQARTELLLGQRWTGAGEAREARAHLREAVGLALRAGSRPMADSARTLLVGAGGRMPVSSTVDGLALLTVSERKVVELAAAGVTNRAIADHLFVTLRTVEVHLTRAYRKLGISSRAELPDVLAS</sequence>
<evidence type="ECO:0000313" key="6">
    <source>
        <dbReference type="Proteomes" id="UP001285521"/>
    </source>
</evidence>
<dbReference type="Gene3D" id="1.25.40.10">
    <property type="entry name" value="Tetratricopeptide repeat domain"/>
    <property type="match status" value="1"/>
</dbReference>
<dbReference type="PROSITE" id="PS00622">
    <property type="entry name" value="HTH_LUXR_1"/>
    <property type="match status" value="1"/>
</dbReference>
<dbReference type="RefSeq" id="WP_319965669.1">
    <property type="nucleotide sequence ID" value="NZ_JAXAVW010000007.1"/>
</dbReference>
<evidence type="ECO:0000256" key="1">
    <source>
        <dbReference type="ARBA" id="ARBA00023015"/>
    </source>
</evidence>